<dbReference type="InterPro" id="IPR011701">
    <property type="entry name" value="MFS"/>
</dbReference>
<dbReference type="EMBL" id="CAJVQA010010040">
    <property type="protein sequence ID" value="CAG8692545.1"/>
    <property type="molecule type" value="Genomic_DNA"/>
</dbReference>
<feature type="domain" description="Major facilitator superfamily (MFS) profile" evidence="8">
    <location>
        <begin position="55"/>
        <end position="459"/>
    </location>
</feature>
<feature type="transmembrane region" description="Helical" evidence="7">
    <location>
        <begin position="205"/>
        <end position="228"/>
    </location>
</feature>
<evidence type="ECO:0000256" key="6">
    <source>
        <dbReference type="ARBA" id="ARBA00023136"/>
    </source>
</evidence>
<evidence type="ECO:0000313" key="9">
    <source>
        <dbReference type="EMBL" id="CAG8692545.1"/>
    </source>
</evidence>
<sequence>MLQNQSKLRDEIDVERQATSDATATIKNVDNQIVKDNNSSPSNDTLLHGVELFLVVVGLSCAVFLAALDQTIVSTALPKIVSDFNGLDQMAWVATSYLLTTTSFQPIYGKLSDIFGRKATFLGAIIIFELGSLLCGVATNMVSMIIYRAIAGIGGGGIIGLVLIIITDIVSSKDQGKYQGFVSGCFGFASVIAPLLGGAFTDHVSWRWCFFINLPLGAITIIAVIWFLRLPKPTGSLLDKIKRVDIIGTTVVILSTVCILLPLNWGGSTYAWNSPVIIALLCVGVFGYIIFGFAECYIVTEPVAPPTQSGLDFMPYILGVVVSLIASGQLFSRTDKVEYRLVALIASVLTIIGAGLTTMWNENTGNGEFIGYMLIGGVGIGTSIQSITLCVQTLVKPEDIASVTTLSLFFRSIGAVLGIAISGTAFNNKLSQVLSTLTLPPSFSTQSVYTIQSLSPDTRAIMIISSLFMGNSKPIHRRDEEKVVGTYALE</sequence>
<keyword evidence="5 7" id="KW-1133">Transmembrane helix</keyword>
<dbReference type="InterPro" id="IPR036259">
    <property type="entry name" value="MFS_trans_sf"/>
</dbReference>
<comment type="similarity">
    <text evidence="2">Belongs to the major facilitator superfamily.</text>
</comment>
<evidence type="ECO:0000256" key="5">
    <source>
        <dbReference type="ARBA" id="ARBA00022989"/>
    </source>
</evidence>
<keyword evidence="10" id="KW-1185">Reference proteome</keyword>
<dbReference type="GO" id="GO:0012505">
    <property type="term" value="C:endomembrane system"/>
    <property type="evidence" value="ECO:0007669"/>
    <property type="project" value="UniProtKB-SubCell"/>
</dbReference>
<proteinExistence type="inferred from homology"/>
<feature type="transmembrane region" description="Helical" evidence="7">
    <location>
        <begin position="277"/>
        <end position="299"/>
    </location>
</feature>
<dbReference type="SUPFAM" id="SSF103473">
    <property type="entry name" value="MFS general substrate transporter"/>
    <property type="match status" value="1"/>
</dbReference>
<feature type="transmembrane region" description="Helical" evidence="7">
    <location>
        <begin position="369"/>
        <end position="394"/>
    </location>
</feature>
<dbReference type="Gene3D" id="1.20.1250.20">
    <property type="entry name" value="MFS general substrate transporter like domains"/>
    <property type="match status" value="1"/>
</dbReference>
<feature type="transmembrane region" description="Helical" evidence="7">
    <location>
        <begin position="311"/>
        <end position="331"/>
    </location>
</feature>
<organism evidence="9 10">
    <name type="scientific">Cetraspora pellucida</name>
    <dbReference type="NCBI Taxonomy" id="1433469"/>
    <lineage>
        <taxon>Eukaryota</taxon>
        <taxon>Fungi</taxon>
        <taxon>Fungi incertae sedis</taxon>
        <taxon>Mucoromycota</taxon>
        <taxon>Glomeromycotina</taxon>
        <taxon>Glomeromycetes</taxon>
        <taxon>Diversisporales</taxon>
        <taxon>Gigasporaceae</taxon>
        <taxon>Cetraspora</taxon>
    </lineage>
</organism>
<dbReference type="PANTHER" id="PTHR23501:SF191">
    <property type="entry name" value="VACUOLAR BASIC AMINO ACID TRANSPORTER 4"/>
    <property type="match status" value="1"/>
</dbReference>
<evidence type="ECO:0000256" key="4">
    <source>
        <dbReference type="ARBA" id="ARBA00022692"/>
    </source>
</evidence>
<keyword evidence="3" id="KW-0813">Transport</keyword>
<feature type="transmembrane region" description="Helical" evidence="7">
    <location>
        <begin position="46"/>
        <end position="68"/>
    </location>
</feature>
<dbReference type="GO" id="GO:0005886">
    <property type="term" value="C:plasma membrane"/>
    <property type="evidence" value="ECO:0007669"/>
    <property type="project" value="TreeGrafter"/>
</dbReference>
<feature type="transmembrane region" description="Helical" evidence="7">
    <location>
        <begin position="119"/>
        <end position="139"/>
    </location>
</feature>
<dbReference type="PROSITE" id="PS50850">
    <property type="entry name" value="MFS"/>
    <property type="match status" value="1"/>
</dbReference>
<dbReference type="GO" id="GO:0022857">
    <property type="term" value="F:transmembrane transporter activity"/>
    <property type="evidence" value="ECO:0007669"/>
    <property type="project" value="InterPro"/>
</dbReference>
<dbReference type="CDD" id="cd17502">
    <property type="entry name" value="MFS_Azr1_MDR_like"/>
    <property type="match status" value="1"/>
</dbReference>
<dbReference type="OrthoDB" id="10021397at2759"/>
<gene>
    <name evidence="9" type="ORF">CPELLU_LOCUS11381</name>
</gene>
<keyword evidence="6 7" id="KW-0472">Membrane</keyword>
<dbReference type="Pfam" id="PF07690">
    <property type="entry name" value="MFS_1"/>
    <property type="match status" value="1"/>
</dbReference>
<dbReference type="InterPro" id="IPR020846">
    <property type="entry name" value="MFS_dom"/>
</dbReference>
<reference evidence="9" key="1">
    <citation type="submission" date="2021-06" db="EMBL/GenBank/DDBJ databases">
        <authorList>
            <person name="Kallberg Y."/>
            <person name="Tangrot J."/>
            <person name="Rosling A."/>
        </authorList>
    </citation>
    <scope>NUCLEOTIDE SEQUENCE</scope>
    <source>
        <strain evidence="9">FL966</strain>
    </source>
</reference>
<dbReference type="Proteomes" id="UP000789759">
    <property type="component" value="Unassembled WGS sequence"/>
</dbReference>
<dbReference type="PANTHER" id="PTHR23501">
    <property type="entry name" value="MAJOR FACILITATOR SUPERFAMILY"/>
    <property type="match status" value="1"/>
</dbReference>
<name>A0A9N9HM21_9GLOM</name>
<evidence type="ECO:0000256" key="3">
    <source>
        <dbReference type="ARBA" id="ARBA00022448"/>
    </source>
</evidence>
<evidence type="ECO:0000256" key="1">
    <source>
        <dbReference type="ARBA" id="ARBA00004127"/>
    </source>
</evidence>
<comment type="subcellular location">
    <subcellularLocation>
        <location evidence="1">Endomembrane system</location>
        <topology evidence="1">Multi-pass membrane protein</topology>
    </subcellularLocation>
</comment>
<evidence type="ECO:0000256" key="2">
    <source>
        <dbReference type="ARBA" id="ARBA00008335"/>
    </source>
</evidence>
<dbReference type="AlphaFoldDB" id="A0A9N9HM21"/>
<feature type="transmembrane region" description="Helical" evidence="7">
    <location>
        <begin position="244"/>
        <end position="265"/>
    </location>
</feature>
<feature type="transmembrane region" description="Helical" evidence="7">
    <location>
        <begin position="145"/>
        <end position="166"/>
    </location>
</feature>
<comment type="caution">
    <text evidence="9">The sequence shown here is derived from an EMBL/GenBank/DDBJ whole genome shotgun (WGS) entry which is preliminary data.</text>
</comment>
<protein>
    <submittedName>
        <fullName evidence="9">21576_t:CDS:1</fullName>
    </submittedName>
</protein>
<evidence type="ECO:0000256" key="7">
    <source>
        <dbReference type="SAM" id="Phobius"/>
    </source>
</evidence>
<feature type="transmembrane region" description="Helical" evidence="7">
    <location>
        <begin position="178"/>
        <end position="199"/>
    </location>
</feature>
<feature type="transmembrane region" description="Helical" evidence="7">
    <location>
        <begin position="400"/>
        <end position="421"/>
    </location>
</feature>
<accession>A0A9N9HM21</accession>
<dbReference type="FunFam" id="1.20.1720.10:FF:000013">
    <property type="entry name" value="Related to multidrug resistance proteins"/>
    <property type="match status" value="1"/>
</dbReference>
<evidence type="ECO:0000313" key="10">
    <source>
        <dbReference type="Proteomes" id="UP000789759"/>
    </source>
</evidence>
<feature type="transmembrane region" description="Helical" evidence="7">
    <location>
        <begin position="337"/>
        <end position="357"/>
    </location>
</feature>
<evidence type="ECO:0000259" key="8">
    <source>
        <dbReference type="PROSITE" id="PS50850"/>
    </source>
</evidence>
<keyword evidence="4 7" id="KW-0812">Transmembrane</keyword>